<keyword evidence="2" id="KW-0813">Transport</keyword>
<comment type="subcellular location">
    <subcellularLocation>
        <location evidence="1">Cell membrane</location>
        <topology evidence="1">Multi-pass membrane protein</topology>
    </subcellularLocation>
</comment>
<dbReference type="GO" id="GO:0000041">
    <property type="term" value="P:transition metal ion transport"/>
    <property type="evidence" value="ECO:0007669"/>
    <property type="project" value="InterPro"/>
</dbReference>
<keyword evidence="3" id="KW-1003">Cell membrane</keyword>
<evidence type="ECO:0000256" key="5">
    <source>
        <dbReference type="ARBA" id="ARBA00022989"/>
    </source>
</evidence>
<name>A0A162TI83_9CLOT</name>
<comment type="caution">
    <text evidence="9">The sequence shown here is derived from an EMBL/GenBank/DDBJ whole genome shotgun (WGS) entry which is preliminary data.</text>
</comment>
<feature type="transmembrane region" description="Helical" evidence="7">
    <location>
        <begin position="319"/>
        <end position="342"/>
    </location>
</feature>
<proteinExistence type="predicted"/>
<keyword evidence="10" id="KW-1185">Reference proteome</keyword>
<reference evidence="9 10" key="1">
    <citation type="submission" date="2016-04" db="EMBL/GenBank/DDBJ databases">
        <title>Genome sequence of Clostridium magnum DSM 2767.</title>
        <authorList>
            <person name="Poehlein A."/>
            <person name="Uhlig R."/>
            <person name="Fischer R."/>
            <person name="Bahl H."/>
            <person name="Daniel R."/>
        </authorList>
    </citation>
    <scope>NUCLEOTIDE SEQUENCE [LARGE SCALE GENOMIC DNA]</scope>
    <source>
        <strain evidence="9 10">DSM 2767</strain>
    </source>
</reference>
<feature type="transmembrane region" description="Helical" evidence="7">
    <location>
        <begin position="104"/>
        <end position="127"/>
    </location>
</feature>
<accession>A0A162TI83</accession>
<evidence type="ECO:0000256" key="7">
    <source>
        <dbReference type="SAM" id="Phobius"/>
    </source>
</evidence>
<evidence type="ECO:0000259" key="8">
    <source>
        <dbReference type="Pfam" id="PF13190"/>
    </source>
</evidence>
<dbReference type="STRING" id="1121326.CLMAG_24910"/>
<evidence type="ECO:0000256" key="3">
    <source>
        <dbReference type="ARBA" id="ARBA00022475"/>
    </source>
</evidence>
<feature type="domain" description="PDGLE" evidence="8">
    <location>
        <begin position="225"/>
        <end position="339"/>
    </location>
</feature>
<evidence type="ECO:0000256" key="1">
    <source>
        <dbReference type="ARBA" id="ARBA00004651"/>
    </source>
</evidence>
<sequence length="355" mass="37324">MHMADALISPVVGGTMLAATAGVAAYSIKKIQDDMDEKKIPLMGVMGAFVFTAQMINFTIPGTGSSGHLGGGMLLAILLGPYAGFLTMASILLIQALFFGDGGLLAYGCNVFNMGFYTCFVAYPLIYKWFTRKGINSKSILGGSMISAVIGLQMGAFSVVLETLLSGKTELPFETFVLLMQPIHLAIGVVEGFVVTAIVAFIWRTRPEIIEKAAIGEALGSISIRKVMTSLLIAVAVVGGGLSWFASANPDGLEWSMERTAGTTELEASDGIHKTLAQIQSKTVFLPDYSFKVNESENKEQPAAEAEAAWPAVSAGTSVSGIVGGAMTLALAAVTGFAISAAKKKKRKVTNKITT</sequence>
<dbReference type="Pfam" id="PF13190">
    <property type="entry name" value="PDGLE"/>
    <property type="match status" value="1"/>
</dbReference>
<organism evidence="9 10">
    <name type="scientific">Clostridium magnum DSM 2767</name>
    <dbReference type="NCBI Taxonomy" id="1121326"/>
    <lineage>
        <taxon>Bacteria</taxon>
        <taxon>Bacillati</taxon>
        <taxon>Bacillota</taxon>
        <taxon>Clostridia</taxon>
        <taxon>Eubacteriales</taxon>
        <taxon>Clostridiaceae</taxon>
        <taxon>Clostridium</taxon>
    </lineage>
</organism>
<feature type="transmembrane region" description="Helical" evidence="7">
    <location>
        <begin position="139"/>
        <end position="161"/>
    </location>
</feature>
<dbReference type="OrthoDB" id="5395048at2"/>
<dbReference type="EMBL" id="LWAE01000002">
    <property type="protein sequence ID" value="KZL92677.1"/>
    <property type="molecule type" value="Genomic_DNA"/>
</dbReference>
<evidence type="ECO:0000256" key="2">
    <source>
        <dbReference type="ARBA" id="ARBA00022448"/>
    </source>
</evidence>
<dbReference type="InterPro" id="IPR002751">
    <property type="entry name" value="CbiM/NikMN"/>
</dbReference>
<dbReference type="PANTHER" id="PTHR34229">
    <property type="entry name" value="METAL TRANSPORT PROTEIN HI_1621-RELATED"/>
    <property type="match status" value="1"/>
</dbReference>
<evidence type="ECO:0000256" key="4">
    <source>
        <dbReference type="ARBA" id="ARBA00022692"/>
    </source>
</evidence>
<dbReference type="RefSeq" id="WP_066622313.1">
    <property type="nucleotide sequence ID" value="NZ_FQXL01000021.1"/>
</dbReference>
<evidence type="ECO:0000313" key="9">
    <source>
        <dbReference type="EMBL" id="KZL92677.1"/>
    </source>
</evidence>
<gene>
    <name evidence="9" type="primary">nikMN_3</name>
    <name evidence="9" type="ORF">CLMAG_24910</name>
</gene>
<dbReference type="Gene3D" id="1.10.1760.20">
    <property type="match status" value="1"/>
</dbReference>
<dbReference type="InterPro" id="IPR025937">
    <property type="entry name" value="PDGLE_dom"/>
</dbReference>
<feature type="transmembrane region" description="Helical" evidence="7">
    <location>
        <begin position="7"/>
        <end position="28"/>
    </location>
</feature>
<feature type="transmembrane region" description="Helical" evidence="7">
    <location>
        <begin position="224"/>
        <end position="246"/>
    </location>
</feature>
<dbReference type="Proteomes" id="UP000076603">
    <property type="component" value="Unassembled WGS sequence"/>
</dbReference>
<feature type="transmembrane region" description="Helical" evidence="7">
    <location>
        <begin position="72"/>
        <end position="98"/>
    </location>
</feature>
<evidence type="ECO:0000256" key="6">
    <source>
        <dbReference type="ARBA" id="ARBA00023136"/>
    </source>
</evidence>
<keyword evidence="6 7" id="KW-0472">Membrane</keyword>
<dbReference type="PANTHER" id="PTHR34229:SF1">
    <property type="entry name" value="METAL TRANSPORT PROTEIN HI_1621-RELATED"/>
    <property type="match status" value="1"/>
</dbReference>
<protein>
    <submittedName>
        <fullName evidence="9">Fused nickel transport protein NikMN</fullName>
    </submittedName>
</protein>
<dbReference type="Pfam" id="PF01891">
    <property type="entry name" value="CbiM"/>
    <property type="match status" value="1"/>
</dbReference>
<dbReference type="PATRIC" id="fig|1121326.3.peg.2492"/>
<keyword evidence="5 7" id="KW-1133">Transmembrane helix</keyword>
<keyword evidence="4 7" id="KW-0812">Transmembrane</keyword>
<dbReference type="GO" id="GO:0005886">
    <property type="term" value="C:plasma membrane"/>
    <property type="evidence" value="ECO:0007669"/>
    <property type="project" value="UniProtKB-SubCell"/>
</dbReference>
<feature type="transmembrane region" description="Helical" evidence="7">
    <location>
        <begin position="181"/>
        <end position="203"/>
    </location>
</feature>
<evidence type="ECO:0000313" key="10">
    <source>
        <dbReference type="Proteomes" id="UP000076603"/>
    </source>
</evidence>
<dbReference type="AlphaFoldDB" id="A0A162TI83"/>
<feature type="transmembrane region" description="Helical" evidence="7">
    <location>
        <begin position="40"/>
        <end position="60"/>
    </location>
</feature>